<dbReference type="OrthoDB" id="9799195at2"/>
<reference evidence="1 2" key="1">
    <citation type="submission" date="2016-11" db="EMBL/GenBank/DDBJ databases">
        <authorList>
            <person name="Jaros S."/>
            <person name="Januszkiewicz K."/>
            <person name="Wedrychowicz H."/>
        </authorList>
    </citation>
    <scope>NUCLEOTIDE SEQUENCE [LARGE SCALE GENOMIC DNA]</scope>
    <source>
        <strain evidence="1 2">DSM 44666</strain>
    </source>
</reference>
<organism evidence="1 2">
    <name type="scientific">Seinonella peptonophila</name>
    <dbReference type="NCBI Taxonomy" id="112248"/>
    <lineage>
        <taxon>Bacteria</taxon>
        <taxon>Bacillati</taxon>
        <taxon>Bacillota</taxon>
        <taxon>Bacilli</taxon>
        <taxon>Bacillales</taxon>
        <taxon>Thermoactinomycetaceae</taxon>
        <taxon>Seinonella</taxon>
    </lineage>
</organism>
<name>A0A1M4ZID9_9BACL</name>
<protein>
    <submittedName>
        <fullName evidence="1">Uncharacterized protein</fullName>
    </submittedName>
</protein>
<keyword evidence="2" id="KW-1185">Reference proteome</keyword>
<accession>A0A1M4ZID9</accession>
<sequence>MERKTFRIQFEWDILDMRSEVREFAKKIGFNELDQSRIVQSVS</sequence>
<evidence type="ECO:0000313" key="1">
    <source>
        <dbReference type="EMBL" id="SHF17804.1"/>
    </source>
</evidence>
<gene>
    <name evidence="1" type="ORF">SAMN05444392_10974</name>
</gene>
<dbReference type="STRING" id="112248.SAMN05444392_10974"/>
<evidence type="ECO:0000313" key="2">
    <source>
        <dbReference type="Proteomes" id="UP000184476"/>
    </source>
</evidence>
<dbReference type="AlphaFoldDB" id="A0A1M4ZID9"/>
<proteinExistence type="predicted"/>
<dbReference type="Proteomes" id="UP000184476">
    <property type="component" value="Unassembled WGS sequence"/>
</dbReference>
<dbReference type="EMBL" id="FQVL01000009">
    <property type="protein sequence ID" value="SHF17804.1"/>
    <property type="molecule type" value="Genomic_DNA"/>
</dbReference>
<dbReference type="RefSeq" id="WP_139279112.1">
    <property type="nucleotide sequence ID" value="NZ_FQVL01000009.1"/>
</dbReference>